<dbReference type="OrthoDB" id="3886144at2759"/>
<evidence type="ECO:0000256" key="2">
    <source>
        <dbReference type="ARBA" id="ARBA00023242"/>
    </source>
</evidence>
<dbReference type="InterPro" id="IPR001138">
    <property type="entry name" value="Zn2Cys6_DnaBD"/>
</dbReference>
<dbReference type="PANTHER" id="PTHR37534">
    <property type="entry name" value="TRANSCRIPTIONAL ACTIVATOR PROTEIN UGA3"/>
    <property type="match status" value="1"/>
</dbReference>
<evidence type="ECO:0000256" key="1">
    <source>
        <dbReference type="ARBA" id="ARBA00004123"/>
    </source>
</evidence>
<evidence type="ECO:0000259" key="4">
    <source>
        <dbReference type="PROSITE" id="PS50048"/>
    </source>
</evidence>
<evidence type="ECO:0000256" key="3">
    <source>
        <dbReference type="SAM" id="MobiDB-lite"/>
    </source>
</evidence>
<feature type="domain" description="Zn(2)-C6 fungal-type" evidence="4">
    <location>
        <begin position="59"/>
        <end position="87"/>
    </location>
</feature>
<comment type="subcellular location">
    <subcellularLocation>
        <location evidence="1">Nucleus</location>
    </subcellularLocation>
</comment>
<dbReference type="Proteomes" id="UP000250266">
    <property type="component" value="Unassembled WGS sequence"/>
</dbReference>
<feature type="compositionally biased region" description="Low complexity" evidence="3">
    <location>
        <begin position="311"/>
        <end position="321"/>
    </location>
</feature>
<proteinExistence type="predicted"/>
<dbReference type="GO" id="GO:0000976">
    <property type="term" value="F:transcription cis-regulatory region binding"/>
    <property type="evidence" value="ECO:0007669"/>
    <property type="project" value="TreeGrafter"/>
</dbReference>
<dbReference type="SUPFAM" id="SSF57701">
    <property type="entry name" value="Zn2/Cys6 DNA-binding domain"/>
    <property type="match status" value="1"/>
</dbReference>
<keyword evidence="6" id="KW-1185">Reference proteome</keyword>
<organism evidence="5 6">
    <name type="scientific">Lepidopterella palustris CBS 459.81</name>
    <dbReference type="NCBI Taxonomy" id="1314670"/>
    <lineage>
        <taxon>Eukaryota</taxon>
        <taxon>Fungi</taxon>
        <taxon>Dikarya</taxon>
        <taxon>Ascomycota</taxon>
        <taxon>Pezizomycotina</taxon>
        <taxon>Dothideomycetes</taxon>
        <taxon>Pleosporomycetidae</taxon>
        <taxon>Mytilinidiales</taxon>
        <taxon>Argynnaceae</taxon>
        <taxon>Lepidopterella</taxon>
    </lineage>
</organism>
<dbReference type="EMBL" id="KV745078">
    <property type="protein sequence ID" value="OCK78143.1"/>
    <property type="molecule type" value="Genomic_DNA"/>
</dbReference>
<reference evidence="5 6" key="1">
    <citation type="journal article" date="2016" name="Nat. Commun.">
        <title>Ectomycorrhizal ecology is imprinted in the genome of the dominant symbiotic fungus Cenococcum geophilum.</title>
        <authorList>
            <consortium name="DOE Joint Genome Institute"/>
            <person name="Peter M."/>
            <person name="Kohler A."/>
            <person name="Ohm R.A."/>
            <person name="Kuo A."/>
            <person name="Krutzmann J."/>
            <person name="Morin E."/>
            <person name="Arend M."/>
            <person name="Barry K.W."/>
            <person name="Binder M."/>
            <person name="Choi C."/>
            <person name="Clum A."/>
            <person name="Copeland A."/>
            <person name="Grisel N."/>
            <person name="Haridas S."/>
            <person name="Kipfer T."/>
            <person name="LaButti K."/>
            <person name="Lindquist E."/>
            <person name="Lipzen A."/>
            <person name="Maire R."/>
            <person name="Meier B."/>
            <person name="Mihaltcheva S."/>
            <person name="Molinier V."/>
            <person name="Murat C."/>
            <person name="Poggeler S."/>
            <person name="Quandt C.A."/>
            <person name="Sperisen C."/>
            <person name="Tritt A."/>
            <person name="Tisserant E."/>
            <person name="Crous P.W."/>
            <person name="Henrissat B."/>
            <person name="Nehls U."/>
            <person name="Egli S."/>
            <person name="Spatafora J.W."/>
            <person name="Grigoriev I.V."/>
            <person name="Martin F.M."/>
        </authorList>
    </citation>
    <scope>NUCLEOTIDE SEQUENCE [LARGE SCALE GENOMIC DNA]</scope>
    <source>
        <strain evidence="5 6">CBS 459.81</strain>
    </source>
</reference>
<protein>
    <recommendedName>
        <fullName evidence="4">Zn(2)-C6 fungal-type domain-containing protein</fullName>
    </recommendedName>
</protein>
<feature type="compositionally biased region" description="Low complexity" evidence="3">
    <location>
        <begin position="1"/>
        <end position="18"/>
    </location>
</feature>
<dbReference type="Pfam" id="PF00172">
    <property type="entry name" value="Zn_clus"/>
    <property type="match status" value="1"/>
</dbReference>
<dbReference type="PROSITE" id="PS50048">
    <property type="entry name" value="ZN2_CY6_FUNGAL_2"/>
    <property type="match status" value="1"/>
</dbReference>
<sequence>MAETISVSSPSVYVSSPSHPKPTLKKSQRRPPPQPAKPQPSGVNPTAITKRKQSKSRNGCITCKAKRLKCDETKPTCQQCSRRSVICGGYKKDFKWRPFEEASFVGKPISGKSKKASPPPTSCPALVKAESPAASECSNRTASPNDSFHNVYPPLSQSPGPGMHGMPHPSFIDPSYPSLENMYPMHQSSPYMMAPPSMPALEQFEPSSVASTNSFFNDTDTIHTMQTRTTAPSSISSGQSPRLVDLLNPDLSASPAEYPPFRPQYSESYYPPMAYSHPPDSMEEDDVEEIERAGFNPDHEAWVMRLPSPTPSSSSSSSSDSANFNRDLGILLMEPQFSQGSPEKLALGFDRNTCGILSVKDGPTENPWRTLIWPLARDSPALYHAIASMTSFHHSKHQPAMRIQGIDHMRTSIHALASGIENMRFDAAIATTLVLAFSESWDQHTSTGINHIKGAKILVNRALTQHKQSALSGEELCRLKFLCNSWIYMDVIARLTSVDEDESNDFDAVAEMLGGTFQSDQQLDPLMGCAGSLFPIIGRVANLVRKVRRTENNGPSVISLAMELKTQLEDWAPPAIIEDPEDETTTIHDSLQTAEAYRNATLLYLHQAVPEIPSLSSAVLAEKVLCSLALVDLRSRAVIVQIYPLTAAGCEAADDETRNWVRDRWSAMAARMQIGIIDRAAEVVKEVWDRRDEYAAERLKSGRSRHGSSSSTTSATLKRHFKSEEAVAEDPFDWMDLGSKKTVLSGPGCFEMLRATTMKAERCNGRKRGEVELLEPEFTVKGRLHWLGVMKDWSWEVLLG</sequence>
<feature type="region of interest" description="Disordered" evidence="3">
    <location>
        <begin position="296"/>
        <end position="322"/>
    </location>
</feature>
<gene>
    <name evidence="5" type="ORF">K432DRAFT_100088</name>
</gene>
<dbReference type="GO" id="GO:0000981">
    <property type="term" value="F:DNA-binding transcription factor activity, RNA polymerase II-specific"/>
    <property type="evidence" value="ECO:0007669"/>
    <property type="project" value="InterPro"/>
</dbReference>
<dbReference type="AlphaFoldDB" id="A0A8E2E6D8"/>
<dbReference type="GO" id="GO:0005634">
    <property type="term" value="C:nucleus"/>
    <property type="evidence" value="ECO:0007669"/>
    <property type="project" value="UniProtKB-SubCell"/>
</dbReference>
<keyword evidence="2" id="KW-0539">Nucleus</keyword>
<dbReference type="PROSITE" id="PS00463">
    <property type="entry name" value="ZN2_CY6_FUNGAL_1"/>
    <property type="match status" value="1"/>
</dbReference>
<feature type="region of interest" description="Disordered" evidence="3">
    <location>
        <begin position="1"/>
        <end position="58"/>
    </location>
</feature>
<name>A0A8E2E6D8_9PEZI</name>
<evidence type="ECO:0000313" key="6">
    <source>
        <dbReference type="Proteomes" id="UP000250266"/>
    </source>
</evidence>
<dbReference type="SMART" id="SM00066">
    <property type="entry name" value="GAL4"/>
    <property type="match status" value="1"/>
</dbReference>
<dbReference type="InterPro" id="IPR036864">
    <property type="entry name" value="Zn2-C6_fun-type_DNA-bd_sf"/>
</dbReference>
<dbReference type="GO" id="GO:0008270">
    <property type="term" value="F:zinc ion binding"/>
    <property type="evidence" value="ECO:0007669"/>
    <property type="project" value="InterPro"/>
</dbReference>
<dbReference type="PANTHER" id="PTHR37534:SF47">
    <property type="entry name" value="ZN(2)-C6 FUNGAL-TYPE DOMAIN-CONTAINING PROTEIN"/>
    <property type="match status" value="1"/>
</dbReference>
<dbReference type="CDD" id="cd00067">
    <property type="entry name" value="GAL4"/>
    <property type="match status" value="1"/>
</dbReference>
<evidence type="ECO:0000313" key="5">
    <source>
        <dbReference type="EMBL" id="OCK78143.1"/>
    </source>
</evidence>
<dbReference type="InterPro" id="IPR021858">
    <property type="entry name" value="Fun_TF"/>
</dbReference>
<dbReference type="GO" id="GO:0045944">
    <property type="term" value="P:positive regulation of transcription by RNA polymerase II"/>
    <property type="evidence" value="ECO:0007669"/>
    <property type="project" value="TreeGrafter"/>
</dbReference>
<accession>A0A8E2E6D8</accession>
<dbReference type="Gene3D" id="4.10.240.10">
    <property type="entry name" value="Zn(2)-C6 fungal-type DNA-binding domain"/>
    <property type="match status" value="1"/>
</dbReference>
<dbReference type="Pfam" id="PF11951">
    <property type="entry name" value="Fungal_trans_2"/>
    <property type="match status" value="1"/>
</dbReference>